<feature type="compositionally biased region" description="Basic residues" evidence="1">
    <location>
        <begin position="159"/>
        <end position="169"/>
    </location>
</feature>
<evidence type="ECO:0008006" key="4">
    <source>
        <dbReference type="Google" id="ProtNLM"/>
    </source>
</evidence>
<dbReference type="Proteomes" id="UP001151760">
    <property type="component" value="Unassembled WGS sequence"/>
</dbReference>
<gene>
    <name evidence="2" type="ORF">Tco_0774920</name>
</gene>
<feature type="region of interest" description="Disordered" evidence="1">
    <location>
        <begin position="211"/>
        <end position="241"/>
    </location>
</feature>
<comment type="caution">
    <text evidence="2">The sequence shown here is derived from an EMBL/GenBank/DDBJ whole genome shotgun (WGS) entry which is preliminary data.</text>
</comment>
<evidence type="ECO:0000256" key="1">
    <source>
        <dbReference type="SAM" id="MobiDB-lite"/>
    </source>
</evidence>
<accession>A0ABQ4ZPV9</accession>
<feature type="region of interest" description="Disordered" evidence="1">
    <location>
        <begin position="67"/>
        <end position="115"/>
    </location>
</feature>
<reference evidence="2" key="2">
    <citation type="submission" date="2022-01" db="EMBL/GenBank/DDBJ databases">
        <authorList>
            <person name="Yamashiro T."/>
            <person name="Shiraishi A."/>
            <person name="Satake H."/>
            <person name="Nakayama K."/>
        </authorList>
    </citation>
    <scope>NUCLEOTIDE SEQUENCE</scope>
</reference>
<feature type="region of interest" description="Disordered" evidence="1">
    <location>
        <begin position="136"/>
        <end position="185"/>
    </location>
</feature>
<feature type="compositionally biased region" description="Basic and acidic residues" evidence="1">
    <location>
        <begin position="136"/>
        <end position="157"/>
    </location>
</feature>
<sequence>MFHDLYLNTAYSFLLDMAYRSSLCGCYSEVKARIHRIFLDGYDIFPFIAEKVHNEKLKDVRSRLTYREDTEHETKSASCHQKRKRRGGRQKEIQKSPSPSRSRRAKRQEQRRNDARELIQSYVTCSIERQWENEREYQRREWEDSRGEPLESEDSSRGSHWKKQSRKIRKGEGEDLSKPYDKESTTSFTRRFNKFVFPKRIQMPSTIKTYDGTGDPEDHLKNFHNSRQGRKIGNAHLVPHV</sequence>
<protein>
    <recommendedName>
        <fullName evidence="4">Reverse transcriptase domain-containing protein</fullName>
    </recommendedName>
</protein>
<dbReference type="EMBL" id="BQNB010011571">
    <property type="protein sequence ID" value="GJS92284.1"/>
    <property type="molecule type" value="Genomic_DNA"/>
</dbReference>
<keyword evidence="3" id="KW-1185">Reference proteome</keyword>
<feature type="compositionally biased region" description="Basic and acidic residues" evidence="1">
    <location>
        <begin position="170"/>
        <end position="184"/>
    </location>
</feature>
<evidence type="ECO:0000313" key="2">
    <source>
        <dbReference type="EMBL" id="GJS92284.1"/>
    </source>
</evidence>
<evidence type="ECO:0000313" key="3">
    <source>
        <dbReference type="Proteomes" id="UP001151760"/>
    </source>
</evidence>
<name>A0ABQ4ZPV9_9ASTR</name>
<proteinExistence type="predicted"/>
<reference evidence="2" key="1">
    <citation type="journal article" date="2022" name="Int. J. Mol. Sci.">
        <title>Draft Genome of Tanacetum Coccineum: Genomic Comparison of Closely Related Tanacetum-Family Plants.</title>
        <authorList>
            <person name="Yamashiro T."/>
            <person name="Shiraishi A."/>
            <person name="Nakayama K."/>
            <person name="Satake H."/>
        </authorList>
    </citation>
    <scope>NUCLEOTIDE SEQUENCE</scope>
</reference>
<organism evidence="2 3">
    <name type="scientific">Tanacetum coccineum</name>
    <dbReference type="NCBI Taxonomy" id="301880"/>
    <lineage>
        <taxon>Eukaryota</taxon>
        <taxon>Viridiplantae</taxon>
        <taxon>Streptophyta</taxon>
        <taxon>Embryophyta</taxon>
        <taxon>Tracheophyta</taxon>
        <taxon>Spermatophyta</taxon>
        <taxon>Magnoliopsida</taxon>
        <taxon>eudicotyledons</taxon>
        <taxon>Gunneridae</taxon>
        <taxon>Pentapetalae</taxon>
        <taxon>asterids</taxon>
        <taxon>campanulids</taxon>
        <taxon>Asterales</taxon>
        <taxon>Asteraceae</taxon>
        <taxon>Asteroideae</taxon>
        <taxon>Anthemideae</taxon>
        <taxon>Anthemidinae</taxon>
        <taxon>Tanacetum</taxon>
    </lineage>
</organism>